<evidence type="ECO:0000256" key="3">
    <source>
        <dbReference type="ARBA" id="ARBA00022801"/>
    </source>
</evidence>
<gene>
    <name evidence="4" type="ORF">F1B92_06955</name>
</gene>
<evidence type="ECO:0000313" key="5">
    <source>
        <dbReference type="Proteomes" id="UP000476338"/>
    </source>
</evidence>
<protein>
    <submittedName>
        <fullName evidence="4">DUF86 domain-containing protein</fullName>
    </submittedName>
</protein>
<evidence type="ECO:0000256" key="2">
    <source>
        <dbReference type="ARBA" id="ARBA00022722"/>
    </source>
</evidence>
<accession>A0A6L5WMM3</accession>
<name>A0A6L5WMM3_9BACT</name>
<proteinExistence type="predicted"/>
<dbReference type="GO" id="GO:0110001">
    <property type="term" value="C:toxin-antitoxin complex"/>
    <property type="evidence" value="ECO:0007669"/>
    <property type="project" value="InterPro"/>
</dbReference>
<dbReference type="InterPro" id="IPR008201">
    <property type="entry name" value="HepT-like"/>
</dbReference>
<dbReference type="Proteomes" id="UP000476338">
    <property type="component" value="Unassembled WGS sequence"/>
</dbReference>
<keyword evidence="5" id="KW-1185">Reference proteome</keyword>
<dbReference type="RefSeq" id="WP_065843665.1">
    <property type="nucleotide sequence ID" value="NZ_VWSJ01000027.1"/>
</dbReference>
<evidence type="ECO:0000256" key="1">
    <source>
        <dbReference type="ARBA" id="ARBA00022649"/>
    </source>
</evidence>
<comment type="caution">
    <text evidence="4">The sequence shown here is derived from an EMBL/GenBank/DDBJ whole genome shotgun (WGS) entry which is preliminary data.</text>
</comment>
<organism evidence="4 5">
    <name type="scientific">Campylobacter portucalensis</name>
    <dbReference type="NCBI Taxonomy" id="2608384"/>
    <lineage>
        <taxon>Bacteria</taxon>
        <taxon>Pseudomonadati</taxon>
        <taxon>Campylobacterota</taxon>
        <taxon>Epsilonproteobacteria</taxon>
        <taxon>Campylobacterales</taxon>
        <taxon>Campylobacteraceae</taxon>
        <taxon>Campylobacter</taxon>
    </lineage>
</organism>
<dbReference type="Pfam" id="PF01934">
    <property type="entry name" value="HepT-like"/>
    <property type="match status" value="1"/>
</dbReference>
<dbReference type="AlphaFoldDB" id="A0A6L5WMM3"/>
<reference evidence="4 5" key="2">
    <citation type="submission" date="2020-03" db="EMBL/GenBank/DDBJ databases">
        <title>Campylobacter portucalensis sp. nov., a new species of Campylobacter isolated from the reproductive tract of bulls.</title>
        <authorList>
            <person name="Silva M.F."/>
            <person name="Pereira G."/>
            <person name="Carneiro C."/>
            <person name="Hemphill A."/>
            <person name="Mateus L."/>
            <person name="Lopes-Da-Costa L."/>
            <person name="Silva E."/>
        </authorList>
    </citation>
    <scope>NUCLEOTIDE SEQUENCE [LARGE SCALE GENOMIC DNA]</scope>
    <source>
        <strain evidence="4 5">FMV-PI01</strain>
    </source>
</reference>
<keyword evidence="1" id="KW-1277">Toxin-antitoxin system</keyword>
<sequence>MSSNTKTNERLILIKDKIEKIFEICENGIVAALDDETLKRPAILMHLVACNEQLQKIQDSGDIKVLSIFTPENIRGLRGVRNATAHDYEGVNLSIIEDVIRDYLPSIKTNIDKFLATQQEINNENSPKAILSRLGDAYTKKIESGAIKQPQISEKSKEKER</sequence>
<evidence type="ECO:0000313" key="4">
    <source>
        <dbReference type="EMBL" id="MSN96901.1"/>
    </source>
</evidence>
<dbReference type="EMBL" id="VWSJ01000027">
    <property type="protein sequence ID" value="MSN96901.1"/>
    <property type="molecule type" value="Genomic_DNA"/>
</dbReference>
<reference evidence="4 5" key="1">
    <citation type="submission" date="2019-09" db="EMBL/GenBank/DDBJ databases">
        <authorList>
            <person name="Silva M."/>
            <person name="Pereira G."/>
            <person name="Lopes-Da-Costa L."/>
            <person name="Silva E."/>
        </authorList>
    </citation>
    <scope>NUCLEOTIDE SEQUENCE [LARGE SCALE GENOMIC DNA]</scope>
    <source>
        <strain evidence="4 5">FMV-PI01</strain>
    </source>
</reference>
<keyword evidence="3" id="KW-0378">Hydrolase</keyword>
<keyword evidence="2" id="KW-0540">Nuclease</keyword>
<dbReference type="GO" id="GO:0004540">
    <property type="term" value="F:RNA nuclease activity"/>
    <property type="evidence" value="ECO:0007669"/>
    <property type="project" value="InterPro"/>
</dbReference>
<dbReference type="GO" id="GO:0016787">
    <property type="term" value="F:hydrolase activity"/>
    <property type="evidence" value="ECO:0007669"/>
    <property type="project" value="UniProtKB-KW"/>
</dbReference>